<accession>A0A0G2FRG4</accession>
<dbReference type="OrthoDB" id="191139at2759"/>
<dbReference type="EMBL" id="LCUC01000114">
    <property type="protein sequence ID" value="KKY36564.1"/>
    <property type="molecule type" value="Genomic_DNA"/>
</dbReference>
<keyword evidence="2" id="KW-0521">NADP</keyword>
<keyword evidence="3" id="KW-0560">Oxidoreductase</keyword>
<dbReference type="GO" id="GO:0016491">
    <property type="term" value="F:oxidoreductase activity"/>
    <property type="evidence" value="ECO:0007669"/>
    <property type="project" value="UniProtKB-KW"/>
</dbReference>
<dbReference type="SUPFAM" id="SSF51735">
    <property type="entry name" value="NAD(P)-binding Rossmann-fold domains"/>
    <property type="match status" value="1"/>
</dbReference>
<dbReference type="Proteomes" id="UP000034680">
    <property type="component" value="Unassembled WGS sequence"/>
</dbReference>
<dbReference type="InterPro" id="IPR036291">
    <property type="entry name" value="NAD(P)-bd_dom_sf"/>
</dbReference>
<protein>
    <submittedName>
        <fullName evidence="4">Putative short-chain dehydrogenase</fullName>
    </submittedName>
</protein>
<keyword evidence="5" id="KW-1185">Reference proteome</keyword>
<sequence>MVAIRDVFPPKPTFTEQNLGSQAGKVFDAPGVGFELAKLLYQKNGTVYIAARSESKIKTAIESIRQGFPTSTGRLASVVVDLSDLRTIGPAARDFLARETRLDVLFHNAGVMLTASGAEGPQGHELRMATNCLGPQLLTDLLAPLLVQTARAQPSSQRDSVRIVWVSSMVNARAPKGGIVWDEAVGRPKLLAGPMDQYMQTKVGDVLLAHEWGERLASDGIVSVSLHPGLMRTELQRDNKAMQTVMGIIFKPAKFGAYTELFAGFSPDVTVQKNGSFLVPWGRFSSLRDDIANALEPKERGGTGLSKNFWEYCESEVGSFKQS</sequence>
<dbReference type="PANTHER" id="PTHR24320">
    <property type="entry name" value="RETINOL DEHYDROGENASE"/>
    <property type="match status" value="1"/>
</dbReference>
<evidence type="ECO:0000256" key="1">
    <source>
        <dbReference type="ARBA" id="ARBA00006484"/>
    </source>
</evidence>
<comment type="caution">
    <text evidence="4">The sequence shown here is derived from an EMBL/GenBank/DDBJ whole genome shotgun (WGS) entry which is preliminary data.</text>
</comment>
<dbReference type="InterPro" id="IPR002347">
    <property type="entry name" value="SDR_fam"/>
</dbReference>
<evidence type="ECO:0000256" key="2">
    <source>
        <dbReference type="ARBA" id="ARBA00022857"/>
    </source>
</evidence>
<comment type="similarity">
    <text evidence="1">Belongs to the short-chain dehydrogenases/reductases (SDR) family.</text>
</comment>
<gene>
    <name evidence="4" type="ORF">UCDDA912_g03474</name>
</gene>
<reference evidence="4 5" key="2">
    <citation type="submission" date="2015-05" db="EMBL/GenBank/DDBJ databases">
        <authorList>
            <person name="Morales-Cruz A."/>
            <person name="Amrine K.C."/>
            <person name="Cantu D."/>
        </authorList>
    </citation>
    <scope>NUCLEOTIDE SEQUENCE [LARGE SCALE GENOMIC DNA]</scope>
    <source>
        <strain evidence="4">DA912</strain>
    </source>
</reference>
<organism evidence="4 5">
    <name type="scientific">Diaporthe ampelina</name>
    <dbReference type="NCBI Taxonomy" id="1214573"/>
    <lineage>
        <taxon>Eukaryota</taxon>
        <taxon>Fungi</taxon>
        <taxon>Dikarya</taxon>
        <taxon>Ascomycota</taxon>
        <taxon>Pezizomycotina</taxon>
        <taxon>Sordariomycetes</taxon>
        <taxon>Sordariomycetidae</taxon>
        <taxon>Diaporthales</taxon>
        <taxon>Diaporthaceae</taxon>
        <taxon>Diaporthe</taxon>
    </lineage>
</organism>
<dbReference type="STRING" id="1214573.A0A0G2FRG4"/>
<evidence type="ECO:0000313" key="4">
    <source>
        <dbReference type="EMBL" id="KKY36564.1"/>
    </source>
</evidence>
<name>A0A0G2FRG4_9PEZI</name>
<dbReference type="AlphaFoldDB" id="A0A0G2FRG4"/>
<dbReference type="Pfam" id="PF00106">
    <property type="entry name" value="adh_short"/>
    <property type="match status" value="1"/>
</dbReference>
<evidence type="ECO:0000256" key="3">
    <source>
        <dbReference type="ARBA" id="ARBA00023002"/>
    </source>
</evidence>
<dbReference type="PANTHER" id="PTHR24320:SF236">
    <property type="entry name" value="SHORT-CHAIN DEHYDROGENASE-RELATED"/>
    <property type="match status" value="1"/>
</dbReference>
<evidence type="ECO:0000313" key="5">
    <source>
        <dbReference type="Proteomes" id="UP000034680"/>
    </source>
</evidence>
<dbReference type="Gene3D" id="3.40.50.720">
    <property type="entry name" value="NAD(P)-binding Rossmann-like Domain"/>
    <property type="match status" value="1"/>
</dbReference>
<reference evidence="4 5" key="1">
    <citation type="submission" date="2015-05" db="EMBL/GenBank/DDBJ databases">
        <title>Distinctive expansion of gene families associated with plant cell wall degradation and secondary metabolism in the genomes of grapevine trunk pathogens.</title>
        <authorList>
            <person name="Lawrence D.P."/>
            <person name="Travadon R."/>
            <person name="Rolshausen P.E."/>
            <person name="Baumgartner K."/>
        </authorList>
    </citation>
    <scope>NUCLEOTIDE SEQUENCE [LARGE SCALE GENOMIC DNA]</scope>
    <source>
        <strain evidence="4">DA912</strain>
    </source>
</reference>
<proteinExistence type="inferred from homology"/>